<comment type="caution">
    <text evidence="1">The sequence shown here is derived from an EMBL/GenBank/DDBJ whole genome shotgun (WGS) entry which is preliminary data.</text>
</comment>
<accession>A0ABR7LGZ7</accession>
<dbReference type="RefSeq" id="WP_187224706.1">
    <property type="nucleotide sequence ID" value="NZ_JABVED010000036.1"/>
</dbReference>
<gene>
    <name evidence="1" type="ORF">GPZ80_31300</name>
</gene>
<dbReference type="EMBL" id="JABVED010000036">
    <property type="protein sequence ID" value="MBC6451639.1"/>
    <property type="molecule type" value="Genomic_DNA"/>
</dbReference>
<keyword evidence="2" id="KW-1185">Reference proteome</keyword>
<organism evidence="1 2">
    <name type="scientific">Actinokineospora xionganensis</name>
    <dbReference type="NCBI Taxonomy" id="2684470"/>
    <lineage>
        <taxon>Bacteria</taxon>
        <taxon>Bacillati</taxon>
        <taxon>Actinomycetota</taxon>
        <taxon>Actinomycetes</taxon>
        <taxon>Pseudonocardiales</taxon>
        <taxon>Pseudonocardiaceae</taxon>
        <taxon>Actinokineospora</taxon>
    </lineage>
</organism>
<sequence>MSDPKQVGATNSTPTKRGFHRLSILLSMDFSVVVLFRHNFRANHMTCIWAGGPSPDTMRRQAETYVGRIPGLDLTGVEWVNSAVLLNAVNRPKCRRSHHDIEGRDYR</sequence>
<reference evidence="1 2" key="1">
    <citation type="submission" date="2020-06" db="EMBL/GenBank/DDBJ databases">
        <title>Actinokineospora xiongansis sp. nov., isolated from soil of Baiyangdian.</title>
        <authorList>
            <person name="Zhang X."/>
        </authorList>
    </citation>
    <scope>NUCLEOTIDE SEQUENCE [LARGE SCALE GENOMIC DNA]</scope>
    <source>
        <strain evidence="1 2">HBU206404</strain>
    </source>
</reference>
<dbReference type="Proteomes" id="UP000734823">
    <property type="component" value="Unassembled WGS sequence"/>
</dbReference>
<evidence type="ECO:0000313" key="1">
    <source>
        <dbReference type="EMBL" id="MBC6451639.1"/>
    </source>
</evidence>
<proteinExistence type="predicted"/>
<evidence type="ECO:0000313" key="2">
    <source>
        <dbReference type="Proteomes" id="UP000734823"/>
    </source>
</evidence>
<protein>
    <submittedName>
        <fullName evidence="1">Uncharacterized protein</fullName>
    </submittedName>
</protein>
<name>A0ABR7LGZ7_9PSEU</name>